<organism evidence="1 2">
    <name type="scientific">Pendulispora brunnea</name>
    <dbReference type="NCBI Taxonomy" id="2905690"/>
    <lineage>
        <taxon>Bacteria</taxon>
        <taxon>Pseudomonadati</taxon>
        <taxon>Myxococcota</taxon>
        <taxon>Myxococcia</taxon>
        <taxon>Myxococcales</taxon>
        <taxon>Sorangiineae</taxon>
        <taxon>Pendulisporaceae</taxon>
        <taxon>Pendulispora</taxon>
    </lineage>
</organism>
<proteinExistence type="predicted"/>
<protein>
    <recommendedName>
        <fullName evidence="3">Secreted protein</fullName>
    </recommendedName>
</protein>
<evidence type="ECO:0000313" key="2">
    <source>
        <dbReference type="Proteomes" id="UP001379533"/>
    </source>
</evidence>
<keyword evidence="2" id="KW-1185">Reference proteome</keyword>
<evidence type="ECO:0008006" key="3">
    <source>
        <dbReference type="Google" id="ProtNLM"/>
    </source>
</evidence>
<dbReference type="RefSeq" id="WP_394847732.1">
    <property type="nucleotide sequence ID" value="NZ_CP089982.1"/>
</dbReference>
<reference evidence="1 2" key="1">
    <citation type="submission" date="2021-12" db="EMBL/GenBank/DDBJ databases">
        <title>Discovery of the Pendulisporaceae a myxobacterial family with distinct sporulation behavior and unique specialized metabolism.</title>
        <authorList>
            <person name="Garcia R."/>
            <person name="Popoff A."/>
            <person name="Bader C.D."/>
            <person name="Loehr J."/>
            <person name="Walesch S."/>
            <person name="Walt C."/>
            <person name="Boldt J."/>
            <person name="Bunk B."/>
            <person name="Haeckl F.J.F.P.J."/>
            <person name="Gunesch A.P."/>
            <person name="Birkelbach J."/>
            <person name="Nuebel U."/>
            <person name="Pietschmann T."/>
            <person name="Bach T."/>
            <person name="Mueller R."/>
        </authorList>
    </citation>
    <scope>NUCLEOTIDE SEQUENCE [LARGE SCALE GENOMIC DNA]</scope>
    <source>
        <strain evidence="1 2">MSr12523</strain>
    </source>
</reference>
<accession>A0ABZ2KHS9</accession>
<name>A0ABZ2KHS9_9BACT</name>
<evidence type="ECO:0000313" key="1">
    <source>
        <dbReference type="EMBL" id="WXA97117.1"/>
    </source>
</evidence>
<sequence length="110" mass="11644">MLVFTLISMVWVVFPRAAVAKGVLFVPTVQGTAVSVTQPPAEDEELSDSALLDVAGGMESDGPDVFHAGLGLAPHPTVVLDPSNTGHLRPLEPLVRISQPFIGLHDKVPR</sequence>
<gene>
    <name evidence="1" type="ORF">LZC95_09745</name>
</gene>
<dbReference type="Proteomes" id="UP001379533">
    <property type="component" value="Chromosome"/>
</dbReference>
<dbReference type="EMBL" id="CP089982">
    <property type="protein sequence ID" value="WXA97117.1"/>
    <property type="molecule type" value="Genomic_DNA"/>
</dbReference>